<proteinExistence type="predicted"/>
<evidence type="ECO:0000256" key="1">
    <source>
        <dbReference type="SAM" id="MobiDB-lite"/>
    </source>
</evidence>
<dbReference type="AlphaFoldDB" id="A0A286F8K5"/>
<organism evidence="3 4">
    <name type="scientific">Spirosoma fluviale</name>
    <dbReference type="NCBI Taxonomy" id="1597977"/>
    <lineage>
        <taxon>Bacteria</taxon>
        <taxon>Pseudomonadati</taxon>
        <taxon>Bacteroidota</taxon>
        <taxon>Cytophagia</taxon>
        <taxon>Cytophagales</taxon>
        <taxon>Cytophagaceae</taxon>
        <taxon>Spirosoma</taxon>
    </lineage>
</organism>
<dbReference type="SUPFAM" id="SSF50939">
    <property type="entry name" value="Sialidases"/>
    <property type="match status" value="1"/>
</dbReference>
<dbReference type="Gene3D" id="2.120.10.10">
    <property type="match status" value="1"/>
</dbReference>
<protein>
    <submittedName>
        <fullName evidence="3">BNR repeat-like domain-containing protein</fullName>
    </submittedName>
</protein>
<dbReference type="EMBL" id="OCNH01000001">
    <property type="protein sequence ID" value="SOD79329.1"/>
    <property type="molecule type" value="Genomic_DNA"/>
</dbReference>
<dbReference type="OrthoDB" id="9764969at2"/>
<sequence>MNKLVKTFVCFGALLTVGLTSYATDRGKFSDTTRAYAVPTLTKTPKGSVALSWTEKDPDGIVYFYWAESADKGRTFGDKKLIFSSAGIGNSRLMRPKLLFKKDGTPVAVFALRGPGSGAPQQAAQAPQAEPAHANHEAAAAGHDHGAAPQAGPAKGAPRGGGGGRPSDLQIVYSYSNDQGKTWSQPAPVHADKTPNIVRGFFDAIVLPNGEIGVAYLNDIEGKQHQRDMRFVSSKGNQFSSERIIDPFVCDCCNISLLVDNSGTLNLYYRENQDNIRDIAKMSSKDNGTSFTKSEILFKDNWQINGCPHSGPTSSVGAGTNLIAWFSGTQESPGIRVVNQQGKRLFVLDEPTAKNAYLVAAPKSSVLLWEQNQTSEAGISSVIAYKNIKADQNPATQLVKNAINGTNASGLVVDNQLLVAYEVKHSNNKNSVALAQIDL</sequence>
<dbReference type="RefSeq" id="WP_097124586.1">
    <property type="nucleotide sequence ID" value="NZ_OCNH01000001.1"/>
</dbReference>
<evidence type="ECO:0000313" key="4">
    <source>
        <dbReference type="Proteomes" id="UP000219452"/>
    </source>
</evidence>
<feature type="compositionally biased region" description="Low complexity" evidence="1">
    <location>
        <begin position="118"/>
        <end position="157"/>
    </location>
</feature>
<feature type="region of interest" description="Disordered" evidence="1">
    <location>
        <begin position="113"/>
        <end position="170"/>
    </location>
</feature>
<evidence type="ECO:0000259" key="2">
    <source>
        <dbReference type="Pfam" id="PF13088"/>
    </source>
</evidence>
<feature type="domain" description="Sialidase" evidence="2">
    <location>
        <begin position="169"/>
        <end position="296"/>
    </location>
</feature>
<keyword evidence="4" id="KW-1185">Reference proteome</keyword>
<dbReference type="CDD" id="cd15482">
    <property type="entry name" value="Sialidase_non-viral"/>
    <property type="match status" value="1"/>
</dbReference>
<dbReference type="InterPro" id="IPR011040">
    <property type="entry name" value="Sialidase"/>
</dbReference>
<evidence type="ECO:0000313" key="3">
    <source>
        <dbReference type="EMBL" id="SOD79329.1"/>
    </source>
</evidence>
<gene>
    <name evidence="3" type="ORF">SAMN06269250_0916</name>
</gene>
<dbReference type="Pfam" id="PF13088">
    <property type="entry name" value="BNR_2"/>
    <property type="match status" value="1"/>
</dbReference>
<reference evidence="4" key="1">
    <citation type="submission" date="2017-09" db="EMBL/GenBank/DDBJ databases">
        <authorList>
            <person name="Varghese N."/>
            <person name="Submissions S."/>
        </authorList>
    </citation>
    <scope>NUCLEOTIDE SEQUENCE [LARGE SCALE GENOMIC DNA]</scope>
    <source>
        <strain evidence="4">DSM 29961</strain>
    </source>
</reference>
<dbReference type="Proteomes" id="UP000219452">
    <property type="component" value="Unassembled WGS sequence"/>
</dbReference>
<accession>A0A286F8K5</accession>
<name>A0A286F8K5_9BACT</name>
<dbReference type="InterPro" id="IPR036278">
    <property type="entry name" value="Sialidase_sf"/>
</dbReference>